<comment type="similarity">
    <text evidence="1">Belongs to the universal stress protein A family.</text>
</comment>
<evidence type="ECO:0000313" key="3">
    <source>
        <dbReference type="EMBL" id="ABI58047.1"/>
    </source>
</evidence>
<dbReference type="AlphaFoldDB" id="Q0A540"/>
<dbReference type="EMBL" id="CP000453">
    <property type="protein sequence ID" value="ABI58047.1"/>
    <property type="molecule type" value="Genomic_DNA"/>
</dbReference>
<dbReference type="Pfam" id="PF00582">
    <property type="entry name" value="Usp"/>
    <property type="match status" value="2"/>
</dbReference>
<dbReference type="CDD" id="cd00293">
    <property type="entry name" value="USP-like"/>
    <property type="match status" value="2"/>
</dbReference>
<keyword evidence="4" id="KW-1185">Reference proteome</keyword>
<dbReference type="Gene3D" id="3.40.50.620">
    <property type="entry name" value="HUPs"/>
    <property type="match status" value="2"/>
</dbReference>
<dbReference type="eggNOG" id="COG0589">
    <property type="taxonomic scope" value="Bacteria"/>
</dbReference>
<organism evidence="3 4">
    <name type="scientific">Alkalilimnicola ehrlichii (strain ATCC BAA-1101 / DSM 17681 / MLHE-1)</name>
    <dbReference type="NCBI Taxonomy" id="187272"/>
    <lineage>
        <taxon>Bacteria</taxon>
        <taxon>Pseudomonadati</taxon>
        <taxon>Pseudomonadota</taxon>
        <taxon>Gammaproteobacteria</taxon>
        <taxon>Chromatiales</taxon>
        <taxon>Ectothiorhodospiraceae</taxon>
        <taxon>Alkalilimnicola</taxon>
    </lineage>
</organism>
<dbReference type="InterPro" id="IPR006015">
    <property type="entry name" value="Universal_stress_UspA"/>
</dbReference>
<reference evidence="4" key="1">
    <citation type="submission" date="2006-08" db="EMBL/GenBank/DDBJ databases">
        <title>Complete sequence of Alkalilimnicola ehrilichei MLHE-1.</title>
        <authorList>
            <person name="Copeland A."/>
            <person name="Lucas S."/>
            <person name="Lapidus A."/>
            <person name="Barry K."/>
            <person name="Detter J.C."/>
            <person name="Glavina del Rio T."/>
            <person name="Hammon N."/>
            <person name="Israni S."/>
            <person name="Dalin E."/>
            <person name="Tice H."/>
            <person name="Pitluck S."/>
            <person name="Sims D."/>
            <person name="Brettin T."/>
            <person name="Bruce D."/>
            <person name="Han C."/>
            <person name="Tapia R."/>
            <person name="Gilna P."/>
            <person name="Schmutz J."/>
            <person name="Larimer F."/>
            <person name="Land M."/>
            <person name="Hauser L."/>
            <person name="Kyrpides N."/>
            <person name="Mikhailova N."/>
            <person name="Oremland R.S."/>
            <person name="Hoeft S.E."/>
            <person name="Switzer-Blum J."/>
            <person name="Kulp T."/>
            <person name="King G."/>
            <person name="Tabita R."/>
            <person name="Witte B."/>
            <person name="Santini J.M."/>
            <person name="Basu P."/>
            <person name="Hollibaugh J.T."/>
            <person name="Xie G."/>
            <person name="Stolz J.F."/>
            <person name="Richardson P."/>
        </authorList>
    </citation>
    <scope>NUCLEOTIDE SEQUENCE [LARGE SCALE GENOMIC DNA]</scope>
    <source>
        <strain evidence="4">ATCC BAA-1101 / DSM 17681 / MLHE-1</strain>
    </source>
</reference>
<sequence length="279" mass="29675">MLKHILAAIDFSPAWSQLEAQLARLPALGCRRVTLAYVMAEGYTQAPELGHRAYYEEKLAEAAKALKQATGLDVDWTIRVGAVAQELIAAAEACQAGTILAGSQGHGFVHELLLGNTVLNLARLADRPLLLVPINGEASLPSGGICRPLLATDGSEAASGAEAAFLKLLPHCGRGVVVSVGRWDDRKDEDGERVRIEQHIRGLLDQAGADTFQTVLVGRGKPSQVISQVAREQQADLVVLGRRGHNPLTELLLGSTAEAVCRNSHQLVLLVPARPTSAS</sequence>
<dbReference type="Proteomes" id="UP000001962">
    <property type="component" value="Chromosome"/>
</dbReference>
<dbReference type="HOGENOM" id="CLU_049301_2_0_6"/>
<evidence type="ECO:0000256" key="1">
    <source>
        <dbReference type="ARBA" id="ARBA00008791"/>
    </source>
</evidence>
<feature type="domain" description="UspA" evidence="2">
    <location>
        <begin position="197"/>
        <end position="272"/>
    </location>
</feature>
<dbReference type="RefSeq" id="WP_011630440.1">
    <property type="nucleotide sequence ID" value="NC_008340.1"/>
</dbReference>
<accession>Q0A540</accession>
<protein>
    <submittedName>
        <fullName evidence="3">UspA domain protein</fullName>
    </submittedName>
</protein>
<dbReference type="PANTHER" id="PTHR46268:SF6">
    <property type="entry name" value="UNIVERSAL STRESS PROTEIN UP12"/>
    <property type="match status" value="1"/>
</dbReference>
<proteinExistence type="inferred from homology"/>
<evidence type="ECO:0000259" key="2">
    <source>
        <dbReference type="Pfam" id="PF00582"/>
    </source>
</evidence>
<name>Q0A540_ALKEH</name>
<feature type="domain" description="UspA" evidence="2">
    <location>
        <begin position="1"/>
        <end position="133"/>
    </location>
</feature>
<dbReference type="PANTHER" id="PTHR46268">
    <property type="entry name" value="STRESS RESPONSE PROTEIN NHAX"/>
    <property type="match status" value="1"/>
</dbReference>
<dbReference type="SUPFAM" id="SSF52402">
    <property type="entry name" value="Adenine nucleotide alpha hydrolases-like"/>
    <property type="match status" value="2"/>
</dbReference>
<dbReference type="PRINTS" id="PR01438">
    <property type="entry name" value="UNVRSLSTRESS"/>
</dbReference>
<dbReference type="OrthoDB" id="6872702at2"/>
<dbReference type="InterPro" id="IPR006016">
    <property type="entry name" value="UspA"/>
</dbReference>
<gene>
    <name evidence="3" type="ordered locus">Mlg_2707</name>
</gene>
<dbReference type="InterPro" id="IPR014729">
    <property type="entry name" value="Rossmann-like_a/b/a_fold"/>
</dbReference>
<dbReference type="KEGG" id="aeh:Mlg_2707"/>
<evidence type="ECO:0000313" key="4">
    <source>
        <dbReference type="Proteomes" id="UP000001962"/>
    </source>
</evidence>